<accession>A0A1R3SZS4</accession>
<dbReference type="AlphaFoldDB" id="A0A1R3SZS4"/>
<organism evidence="1 2">
    <name type="scientific">Proteiniphilum saccharofermentans</name>
    <dbReference type="NCBI Taxonomy" id="1642647"/>
    <lineage>
        <taxon>Bacteria</taxon>
        <taxon>Pseudomonadati</taxon>
        <taxon>Bacteroidota</taxon>
        <taxon>Bacteroidia</taxon>
        <taxon>Bacteroidales</taxon>
        <taxon>Dysgonomonadaceae</taxon>
        <taxon>Proteiniphilum</taxon>
    </lineage>
</organism>
<dbReference type="KEGG" id="psac:PSM36_0549"/>
<name>A0A1R3SZS4_9BACT</name>
<sequence>MAELKTKQHNGDVHEFIDSFADTEQKKKDSFDLLKLMQDCTGFDPKMWENPLSDSEVIITNRKEAVRRGIGRLLQRTRDHSIRY</sequence>
<dbReference type="RefSeq" id="WP_197684914.1">
    <property type="nucleotide sequence ID" value="NZ_LT605205.1"/>
</dbReference>
<gene>
    <name evidence="1" type="ORF">PSM36_0549</name>
</gene>
<protein>
    <submittedName>
        <fullName evidence="1">Uncharacterized protein</fullName>
    </submittedName>
</protein>
<evidence type="ECO:0000313" key="2">
    <source>
        <dbReference type="Proteomes" id="UP000187464"/>
    </source>
</evidence>
<proteinExistence type="predicted"/>
<evidence type="ECO:0000313" key="1">
    <source>
        <dbReference type="EMBL" id="SCD19379.1"/>
    </source>
</evidence>
<dbReference type="EMBL" id="LT605205">
    <property type="protein sequence ID" value="SCD19379.1"/>
    <property type="molecule type" value="Genomic_DNA"/>
</dbReference>
<reference evidence="1 2" key="1">
    <citation type="submission" date="2016-08" db="EMBL/GenBank/DDBJ databases">
        <authorList>
            <person name="Seilhamer J.J."/>
        </authorList>
    </citation>
    <scope>NUCLEOTIDE SEQUENCE [LARGE SCALE GENOMIC DNA]</scope>
    <source>
        <strain evidence="1">M3/6</strain>
    </source>
</reference>
<dbReference type="Proteomes" id="UP000187464">
    <property type="component" value="Chromosome I"/>
</dbReference>
<keyword evidence="2" id="KW-1185">Reference proteome</keyword>